<gene>
    <name evidence="1" type="ORF">K6K13_02760</name>
</gene>
<accession>A0ABX9AMJ9</accession>
<evidence type="ECO:0000313" key="2">
    <source>
        <dbReference type="Proteomes" id="UP000825886"/>
    </source>
</evidence>
<organism evidence="1 2">
    <name type="scientific">Symbiopectobacterium purcellii</name>
    <dbReference type="NCBI Taxonomy" id="2871826"/>
    <lineage>
        <taxon>Bacteria</taxon>
        <taxon>Pseudomonadati</taxon>
        <taxon>Pseudomonadota</taxon>
        <taxon>Gammaproteobacteria</taxon>
        <taxon>Enterobacterales</taxon>
        <taxon>Enterobacteriaceae</taxon>
    </lineage>
</organism>
<name>A0ABX9AMJ9_9ENTR</name>
<protein>
    <submittedName>
        <fullName evidence="1">Uncharacterized protein</fullName>
    </submittedName>
</protein>
<keyword evidence="2" id="KW-1185">Reference proteome</keyword>
<reference evidence="1 2" key="1">
    <citation type="submission" date="2021-08" db="EMBL/GenBank/DDBJ databases">
        <title>Culture and genomic analysis of Symbiopectobacterium purcellii sp. nov. gen. nov., isolated from the leafhopper Empoasca decipiens.</title>
        <authorList>
            <person name="Nadal-Jimenez P."/>
            <person name="Siozios S."/>
            <person name="Halliday N."/>
            <person name="Camara M."/>
            <person name="Hurst G.D.D."/>
        </authorList>
    </citation>
    <scope>NUCLEOTIDE SEQUENCE [LARGE SCALE GENOMIC DNA]</scope>
    <source>
        <strain evidence="1 2">SyEd1</strain>
    </source>
</reference>
<dbReference type="Proteomes" id="UP000825886">
    <property type="component" value="Chromosome"/>
</dbReference>
<dbReference type="EMBL" id="CP081864">
    <property type="protein sequence ID" value="QZN96407.1"/>
    <property type="molecule type" value="Genomic_DNA"/>
</dbReference>
<dbReference type="RefSeq" id="WP_222159457.1">
    <property type="nucleotide sequence ID" value="NZ_CP081864.1"/>
</dbReference>
<sequence>MELAIAGAPTVRPEIKFDPIRSIEHHRSNIVTGQSFKNKSWLQRLFEQLIATVNQKGNPNA</sequence>
<proteinExistence type="predicted"/>
<evidence type="ECO:0000313" key="1">
    <source>
        <dbReference type="EMBL" id="QZN96407.1"/>
    </source>
</evidence>